<dbReference type="CDD" id="cd18101">
    <property type="entry name" value="Trm10euk_A"/>
    <property type="match status" value="1"/>
</dbReference>
<keyword evidence="8" id="KW-0862">Zinc</keyword>
<dbReference type="SUPFAM" id="SSF57845">
    <property type="entry name" value="B-box zinc-binding domain"/>
    <property type="match status" value="1"/>
</dbReference>
<dbReference type="Gene3D" id="3.30.160.60">
    <property type="entry name" value="Classic Zinc Finger"/>
    <property type="match status" value="1"/>
</dbReference>
<evidence type="ECO:0000259" key="16">
    <source>
        <dbReference type="PROSITE" id="PS50089"/>
    </source>
</evidence>
<evidence type="ECO:0000256" key="7">
    <source>
        <dbReference type="ARBA" id="ARBA00022771"/>
    </source>
</evidence>
<dbReference type="InterPro" id="IPR050143">
    <property type="entry name" value="TRIM/RBCC"/>
</dbReference>
<evidence type="ECO:0000256" key="13">
    <source>
        <dbReference type="PROSITE-ProRule" id="PRU00024"/>
    </source>
</evidence>
<dbReference type="InterPro" id="IPR001870">
    <property type="entry name" value="B30.2/SPRY"/>
</dbReference>
<evidence type="ECO:0000256" key="4">
    <source>
        <dbReference type="ARBA" id="ARBA00022679"/>
    </source>
</evidence>
<feature type="compositionally biased region" description="Acidic residues" evidence="15">
    <location>
        <begin position="642"/>
        <end position="658"/>
    </location>
</feature>
<dbReference type="Pfam" id="PF25600">
    <property type="entry name" value="TRIM_CC"/>
    <property type="match status" value="1"/>
</dbReference>
<dbReference type="Gene3D" id="3.40.1280.30">
    <property type="match status" value="1"/>
</dbReference>
<evidence type="ECO:0000259" key="17">
    <source>
        <dbReference type="PROSITE" id="PS50119"/>
    </source>
</evidence>
<dbReference type="InterPro" id="IPR013320">
    <property type="entry name" value="ConA-like_dom_sf"/>
</dbReference>
<dbReference type="InterPro" id="IPR003879">
    <property type="entry name" value="Butyrophylin_SPRY"/>
</dbReference>
<evidence type="ECO:0000256" key="2">
    <source>
        <dbReference type="ARBA" id="ARBA00014673"/>
    </source>
</evidence>
<dbReference type="PRINTS" id="PR01407">
    <property type="entry name" value="BUTYPHLNCDUF"/>
</dbReference>
<evidence type="ECO:0000256" key="15">
    <source>
        <dbReference type="SAM" id="MobiDB-lite"/>
    </source>
</evidence>
<evidence type="ECO:0000256" key="1">
    <source>
        <dbReference type="ARBA" id="ARBA00012797"/>
    </source>
</evidence>
<evidence type="ECO:0000256" key="5">
    <source>
        <dbReference type="ARBA" id="ARBA00022691"/>
    </source>
</evidence>
<dbReference type="SMART" id="SM00589">
    <property type="entry name" value="PRY"/>
    <property type="match status" value="1"/>
</dbReference>
<keyword evidence="21" id="KW-1185">Reference proteome</keyword>
<dbReference type="PROSITE" id="PS00518">
    <property type="entry name" value="ZF_RING_1"/>
    <property type="match status" value="1"/>
</dbReference>
<comment type="function">
    <text evidence="11">S-adenosyl-L-methionine-dependent guanine N(1)-methyltransferase that catalyzes the formation of N(1)-methylguanine at position 9 (m1G9) in tRNAs. Probably not able to catalyze formation of N(1)-methyladenine at position 9 (m1A9) in tRNAs.</text>
</comment>
<dbReference type="PANTHER" id="PTHR24103">
    <property type="entry name" value="E3 UBIQUITIN-PROTEIN LIGASE TRIM"/>
    <property type="match status" value="1"/>
</dbReference>
<name>A0AAW0NW11_9GOBI</name>
<feature type="compositionally biased region" description="Basic residues" evidence="15">
    <location>
        <begin position="427"/>
        <end position="440"/>
    </location>
</feature>
<evidence type="ECO:0000313" key="21">
    <source>
        <dbReference type="Proteomes" id="UP001460270"/>
    </source>
</evidence>
<dbReference type="InterPro" id="IPR003877">
    <property type="entry name" value="SPRY_dom"/>
</dbReference>
<gene>
    <name evidence="20" type="ORF">WMY93_014930</name>
</gene>
<dbReference type="InterPro" id="IPR006574">
    <property type="entry name" value="PRY"/>
</dbReference>
<keyword evidence="14" id="KW-0175">Coiled coil</keyword>
<dbReference type="EC" id="2.1.1.221" evidence="1"/>
<proteinExistence type="predicted"/>
<dbReference type="InterPro" id="IPR028564">
    <property type="entry name" value="MT_TRM10-typ"/>
</dbReference>
<dbReference type="Gene3D" id="3.30.40.10">
    <property type="entry name" value="Zinc/RING finger domain, C3HC4 (zinc finger)"/>
    <property type="match status" value="1"/>
</dbReference>
<evidence type="ECO:0000256" key="3">
    <source>
        <dbReference type="ARBA" id="ARBA00022603"/>
    </source>
</evidence>
<evidence type="ECO:0000256" key="10">
    <source>
        <dbReference type="ARBA" id="ARBA00032540"/>
    </source>
</evidence>
<keyword evidence="5" id="KW-0949">S-adenosyl-L-methionine</keyword>
<feature type="domain" description="SAM-dependent MTase TRM10-type" evidence="19">
    <location>
        <begin position="456"/>
        <end position="631"/>
    </location>
</feature>
<dbReference type="InterPro" id="IPR043136">
    <property type="entry name" value="B30.2/SPRY_sf"/>
</dbReference>
<dbReference type="InterPro" id="IPR013083">
    <property type="entry name" value="Znf_RING/FYVE/PHD"/>
</dbReference>
<dbReference type="PROSITE" id="PS51675">
    <property type="entry name" value="SAM_MT_TRM10"/>
    <property type="match status" value="1"/>
</dbReference>
<dbReference type="InterPro" id="IPR058030">
    <property type="entry name" value="TRIM8/14/16/25/29/45/65_CC"/>
</dbReference>
<protein>
    <recommendedName>
        <fullName evidence="2">tRNA methyltransferase 10 homolog A</fullName>
        <ecNumber evidence="1">2.1.1.221</ecNumber>
    </recommendedName>
    <alternativeName>
        <fullName evidence="9">RNA (guanine-9-)-methyltransferase domain-containing protein 2</fullName>
    </alternativeName>
    <alternativeName>
        <fullName evidence="10">tRNA (guanine(9)-N(1))-methyltransferase TRMT10A</fullName>
    </alternativeName>
</protein>
<dbReference type="AlphaFoldDB" id="A0AAW0NW11"/>
<evidence type="ECO:0000313" key="20">
    <source>
        <dbReference type="EMBL" id="KAK7910246.1"/>
    </source>
</evidence>
<accession>A0AAW0NW11</accession>
<evidence type="ECO:0000256" key="8">
    <source>
        <dbReference type="ARBA" id="ARBA00022833"/>
    </source>
</evidence>
<evidence type="ECO:0000256" key="14">
    <source>
        <dbReference type="SAM" id="Coils"/>
    </source>
</evidence>
<dbReference type="InterPro" id="IPR027370">
    <property type="entry name" value="Znf-RING_euk"/>
</dbReference>
<evidence type="ECO:0000259" key="19">
    <source>
        <dbReference type="PROSITE" id="PS51675"/>
    </source>
</evidence>
<dbReference type="Pfam" id="PF13765">
    <property type="entry name" value="PRY"/>
    <property type="match status" value="1"/>
</dbReference>
<dbReference type="PROSITE" id="PS50119">
    <property type="entry name" value="ZF_BBOX"/>
    <property type="match status" value="1"/>
</dbReference>
<keyword evidence="3" id="KW-0489">Methyltransferase</keyword>
<dbReference type="GO" id="GO:0032259">
    <property type="term" value="P:methylation"/>
    <property type="evidence" value="ECO:0007669"/>
    <property type="project" value="UniProtKB-KW"/>
</dbReference>
<dbReference type="InterPro" id="IPR000315">
    <property type="entry name" value="Znf_B-box"/>
</dbReference>
<dbReference type="InterPro" id="IPR001841">
    <property type="entry name" value="Znf_RING"/>
</dbReference>
<comment type="caution">
    <text evidence="20">The sequence shown here is derived from an EMBL/GenBank/DDBJ whole genome shotgun (WGS) entry which is preliminary data.</text>
</comment>
<dbReference type="EMBL" id="JBBPFD010000010">
    <property type="protein sequence ID" value="KAK7910246.1"/>
    <property type="molecule type" value="Genomic_DNA"/>
</dbReference>
<sequence length="668" mass="77282">MDFNWPVCLEVYKDPVVLSCSHSFCKACLQNWWREKVTQECPVCKRRSSRSDPPCNLVLKNLCEAFSQQLTVGQVQPTALCPQHKEKLQLFCLNHQQPVCLVCRDSRAHHKHRFRPIEEVTQDYKEKLRHSLEPLKNRLKMCNDVKQQWSQTTEHIKEQGQRTEKRIHGEFDKIRVFLQKEEQARIRALKTEVQQKSSLMEQRVFALTQEIAALSKSIRQAEAELKAQDVTFLQNYSSAVRRVLQAPLKSVPQLPSDSLVDVAKHLGNLGFNIWSQMKDLVSYSPVVLDPNTAHKTLVVSDDLSNVHCAYTGAVEAPEHLWVPHNPERFSYYTTVLGTEGFTSGQHCWEVDVQKKGRWAVGVITKSASRNKEITSGYWDIWFKGDHYTAYAPPNIDKVLSLMRPPKRIRVDLDMDRGKLSFSDAQTKQKRKDRKQHRRLQRQNNQDDERTDVDKNPRKRFRKEVTLSSVRLVVDCSFDSLMLMKDVRKLHKQIQRCYATNRRAPHPVQFIVTSLGGQLKQSMDEKDKGWVNWKDISFKAEHYSEVVAKEELVYLTSDSPNVLTELDQSKAYVIGGLVDHNHHKLPLSSFVKMNSRKVLAVNHVFEIILVYLEKGNWQDAFFTVLPQRKGAVALDREEAEAQDHEEDQESDSDSEEEAPEEKNTENTQS</sequence>
<dbReference type="Pfam" id="PF00622">
    <property type="entry name" value="SPRY"/>
    <property type="match status" value="1"/>
</dbReference>
<feature type="domain" description="B box-type" evidence="17">
    <location>
        <begin position="76"/>
        <end position="117"/>
    </location>
</feature>
<feature type="region of interest" description="Disordered" evidence="15">
    <location>
        <begin position="421"/>
        <end position="456"/>
    </location>
</feature>
<feature type="compositionally biased region" description="Basic and acidic residues" evidence="15">
    <location>
        <begin position="444"/>
        <end position="455"/>
    </location>
</feature>
<dbReference type="InterPro" id="IPR038459">
    <property type="entry name" value="MT_TRM10-typ_sf"/>
</dbReference>
<feature type="region of interest" description="Disordered" evidence="15">
    <location>
        <begin position="632"/>
        <end position="668"/>
    </location>
</feature>
<reference evidence="21" key="1">
    <citation type="submission" date="2024-04" db="EMBL/GenBank/DDBJ databases">
        <title>Salinicola lusitanus LLJ914,a marine bacterium isolated from the Okinawa Trough.</title>
        <authorList>
            <person name="Li J."/>
        </authorList>
    </citation>
    <scope>NUCLEOTIDE SEQUENCE [LARGE SCALE GENOMIC DNA]</scope>
</reference>
<evidence type="ECO:0000256" key="6">
    <source>
        <dbReference type="ARBA" id="ARBA00022723"/>
    </source>
</evidence>
<dbReference type="GO" id="GO:0052905">
    <property type="term" value="F:tRNA (guanosine(9)-N1)-methyltransferase activity"/>
    <property type="evidence" value="ECO:0007669"/>
    <property type="project" value="UniProtKB-EC"/>
</dbReference>
<feature type="compositionally biased region" description="Basic and acidic residues" evidence="15">
    <location>
        <begin position="659"/>
        <end position="668"/>
    </location>
</feature>
<dbReference type="FunFam" id="3.40.1280.30:FF:000001">
    <property type="entry name" value="tRNA methyltransferase 10 homolog A"/>
    <property type="match status" value="1"/>
</dbReference>
<dbReference type="InterPro" id="IPR017907">
    <property type="entry name" value="Znf_RING_CS"/>
</dbReference>
<dbReference type="PROSITE" id="PS50089">
    <property type="entry name" value="ZF_RING_2"/>
    <property type="match status" value="1"/>
</dbReference>
<evidence type="ECO:0000256" key="11">
    <source>
        <dbReference type="ARBA" id="ARBA00045240"/>
    </source>
</evidence>
<keyword evidence="4" id="KW-0808">Transferase</keyword>
<organism evidence="20 21">
    <name type="scientific">Mugilogobius chulae</name>
    <name type="common">yellowstripe goby</name>
    <dbReference type="NCBI Taxonomy" id="88201"/>
    <lineage>
        <taxon>Eukaryota</taxon>
        <taxon>Metazoa</taxon>
        <taxon>Chordata</taxon>
        <taxon>Craniata</taxon>
        <taxon>Vertebrata</taxon>
        <taxon>Euteleostomi</taxon>
        <taxon>Actinopterygii</taxon>
        <taxon>Neopterygii</taxon>
        <taxon>Teleostei</taxon>
        <taxon>Neoteleostei</taxon>
        <taxon>Acanthomorphata</taxon>
        <taxon>Gobiaria</taxon>
        <taxon>Gobiiformes</taxon>
        <taxon>Gobioidei</taxon>
        <taxon>Gobiidae</taxon>
        <taxon>Gobionellinae</taxon>
        <taxon>Mugilogobius</taxon>
    </lineage>
</organism>
<evidence type="ECO:0000256" key="12">
    <source>
        <dbReference type="ARBA" id="ARBA00048434"/>
    </source>
</evidence>
<dbReference type="CDD" id="cd19800">
    <property type="entry name" value="Bbox2_xNF7-like"/>
    <property type="match status" value="1"/>
</dbReference>
<dbReference type="Proteomes" id="UP001460270">
    <property type="component" value="Unassembled WGS sequence"/>
</dbReference>
<feature type="domain" description="B30.2/SPRY" evidence="18">
    <location>
        <begin position="266"/>
        <end position="482"/>
    </location>
</feature>
<keyword evidence="6" id="KW-0479">Metal-binding</keyword>
<evidence type="ECO:0000259" key="18">
    <source>
        <dbReference type="PROSITE" id="PS50188"/>
    </source>
</evidence>
<feature type="coiled-coil region" evidence="14">
    <location>
        <begin position="204"/>
        <end position="231"/>
    </location>
</feature>
<dbReference type="Pfam" id="PF00643">
    <property type="entry name" value="zf-B_box"/>
    <property type="match status" value="1"/>
</dbReference>
<dbReference type="PROSITE" id="PS50188">
    <property type="entry name" value="B302_SPRY"/>
    <property type="match status" value="1"/>
</dbReference>
<dbReference type="SMART" id="SM00336">
    <property type="entry name" value="BBOX"/>
    <property type="match status" value="1"/>
</dbReference>
<dbReference type="SMART" id="SM00184">
    <property type="entry name" value="RING"/>
    <property type="match status" value="1"/>
</dbReference>
<dbReference type="Pfam" id="PF13445">
    <property type="entry name" value="zf-RING_UBOX"/>
    <property type="match status" value="1"/>
</dbReference>
<dbReference type="SUPFAM" id="SSF57850">
    <property type="entry name" value="RING/U-box"/>
    <property type="match status" value="1"/>
</dbReference>
<keyword evidence="7 13" id="KW-0863">Zinc-finger</keyword>
<dbReference type="GO" id="GO:0008270">
    <property type="term" value="F:zinc ion binding"/>
    <property type="evidence" value="ECO:0007669"/>
    <property type="project" value="UniProtKB-KW"/>
</dbReference>
<comment type="catalytic activity">
    <reaction evidence="12">
        <text>guanosine(9) in tRNA + S-adenosyl-L-methionine = N(1)-methylguanosine(9) in tRNA + S-adenosyl-L-homocysteine + H(+)</text>
        <dbReference type="Rhea" id="RHEA:43156"/>
        <dbReference type="Rhea" id="RHEA-COMP:10367"/>
        <dbReference type="Rhea" id="RHEA-COMP:10368"/>
        <dbReference type="ChEBI" id="CHEBI:15378"/>
        <dbReference type="ChEBI" id="CHEBI:57856"/>
        <dbReference type="ChEBI" id="CHEBI:59789"/>
        <dbReference type="ChEBI" id="CHEBI:73542"/>
        <dbReference type="ChEBI" id="CHEBI:74269"/>
        <dbReference type="EC" id="2.1.1.221"/>
    </reaction>
</comment>
<dbReference type="SUPFAM" id="SSF49899">
    <property type="entry name" value="Concanavalin A-like lectins/glucanases"/>
    <property type="match status" value="1"/>
</dbReference>
<feature type="domain" description="RING-type" evidence="16">
    <location>
        <begin position="6"/>
        <end position="45"/>
    </location>
</feature>
<dbReference type="Gene3D" id="2.60.120.920">
    <property type="match status" value="1"/>
</dbReference>
<evidence type="ECO:0000256" key="9">
    <source>
        <dbReference type="ARBA" id="ARBA00029801"/>
    </source>
</evidence>